<accession>A0A1G6KIZ5</accession>
<dbReference type="InterPro" id="IPR011055">
    <property type="entry name" value="Dup_hybrid_motif"/>
</dbReference>
<dbReference type="OrthoDB" id="9810477at2"/>
<dbReference type="AlphaFoldDB" id="A0A1G6KIZ5"/>
<dbReference type="Pfam" id="PF01551">
    <property type="entry name" value="Peptidase_M23"/>
    <property type="match status" value="1"/>
</dbReference>
<dbReference type="PANTHER" id="PTHR21666:SF288">
    <property type="entry name" value="CELL DIVISION PROTEIN YTFB"/>
    <property type="match status" value="1"/>
</dbReference>
<evidence type="ECO:0000313" key="12">
    <source>
        <dbReference type="Proteomes" id="UP000199452"/>
    </source>
</evidence>
<keyword evidence="12" id="KW-1185">Reference proteome</keyword>
<sequence length="427" mass="47557">MKKKWLLIPFSIVVTAIILVFTYDLFVTIEIKKEEALIPPVLEYGIPVDSFNIEKVPITRNQTLGTILNARNLSNAQIFELETKAAGVIDMRKIRAGNVLKFFTSSDSLQRLAYMVYEVSPVEYVVFSFGDSITVVKNQKDVVSIRRKASGTIQTSLWEAMVKDSLPPSLVLDLSDIYAWTIDFFAIQKGDGFEVIYDELYIDKKSVGVGKIYGARFTHRGEPYLAVSFDQDSIQEYWDEIGNNLRKAFLKAPLKFSRISSRFSRSRFHPVLRIYRPHTGVDYAAPTGTPVMSIGDGTVIGRAYSGGGGNGVKIRHNASYSTGYLHLSAYGKGIHVGARVKQGQIIGYVGQTGYATGPHLDFRVWKNGTAVNPLLVKAPPVEPMKKENMAAYMVYRDSIQAVLNGRIEMRDTTVYSGSSAVSVMQKK</sequence>
<dbReference type="Pfam" id="PF19425">
    <property type="entry name" value="Csd3_N2"/>
    <property type="match status" value="1"/>
</dbReference>
<keyword evidence="4" id="KW-0479">Metal-binding</keyword>
<feature type="domain" description="M23ase beta-sheet core" evidence="9">
    <location>
        <begin position="277"/>
        <end position="373"/>
    </location>
</feature>
<evidence type="ECO:0000256" key="4">
    <source>
        <dbReference type="ARBA" id="ARBA00022723"/>
    </source>
</evidence>
<evidence type="ECO:0000256" key="3">
    <source>
        <dbReference type="ARBA" id="ARBA00022670"/>
    </source>
</evidence>
<dbReference type="InterPro" id="IPR050570">
    <property type="entry name" value="Cell_wall_metabolism_enzyme"/>
</dbReference>
<reference evidence="11 12" key="1">
    <citation type="submission" date="2016-09" db="EMBL/GenBank/DDBJ databases">
        <authorList>
            <person name="Capua I."/>
            <person name="De Benedictis P."/>
            <person name="Joannis T."/>
            <person name="Lombin L.H."/>
            <person name="Cattoli G."/>
        </authorList>
    </citation>
    <scope>NUCLEOTIDE SEQUENCE [LARGE SCALE GENOMIC DNA]</scope>
    <source>
        <strain evidence="11 12">A7P-90m</strain>
    </source>
</reference>
<comment type="subcellular location">
    <subcellularLocation>
        <location evidence="2">Cell envelope</location>
    </subcellularLocation>
</comment>
<keyword evidence="3" id="KW-0645">Protease</keyword>
<evidence type="ECO:0000259" key="10">
    <source>
        <dbReference type="Pfam" id="PF19425"/>
    </source>
</evidence>
<evidence type="ECO:0000259" key="9">
    <source>
        <dbReference type="Pfam" id="PF01551"/>
    </source>
</evidence>
<keyword evidence="8" id="KW-0812">Transmembrane</keyword>
<keyword evidence="8" id="KW-1133">Transmembrane helix</keyword>
<gene>
    <name evidence="11" type="ORF">SAMN05216323_102527</name>
</gene>
<keyword evidence="5 11" id="KW-0378">Hydrolase</keyword>
<keyword evidence="8" id="KW-0472">Membrane</keyword>
<evidence type="ECO:0000256" key="6">
    <source>
        <dbReference type="ARBA" id="ARBA00022833"/>
    </source>
</evidence>
<protein>
    <submittedName>
        <fullName evidence="11">Murein DD-endopeptidase MepM and murein hydrolase activator NlpD, contain LysM domain</fullName>
    </submittedName>
</protein>
<dbReference type="Proteomes" id="UP000199452">
    <property type="component" value="Unassembled WGS sequence"/>
</dbReference>
<name>A0A1G6KIZ5_9BACT</name>
<comment type="cofactor">
    <cofactor evidence="1">
        <name>Zn(2+)</name>
        <dbReference type="ChEBI" id="CHEBI:29105"/>
    </cofactor>
</comment>
<proteinExistence type="predicted"/>
<dbReference type="GO" id="GO:0030313">
    <property type="term" value="C:cell envelope"/>
    <property type="evidence" value="ECO:0007669"/>
    <property type="project" value="UniProtKB-SubCell"/>
</dbReference>
<evidence type="ECO:0000256" key="2">
    <source>
        <dbReference type="ARBA" id="ARBA00004196"/>
    </source>
</evidence>
<organism evidence="11 12">
    <name type="scientific">Williamwhitmania taraxaci</name>
    <dbReference type="NCBI Taxonomy" id="1640674"/>
    <lineage>
        <taxon>Bacteria</taxon>
        <taxon>Pseudomonadati</taxon>
        <taxon>Bacteroidota</taxon>
        <taxon>Bacteroidia</taxon>
        <taxon>Bacteroidales</taxon>
        <taxon>Williamwhitmaniaceae</taxon>
        <taxon>Williamwhitmania</taxon>
    </lineage>
</organism>
<feature type="transmembrane region" description="Helical" evidence="8">
    <location>
        <begin position="6"/>
        <end position="26"/>
    </location>
</feature>
<dbReference type="Gene3D" id="2.70.70.10">
    <property type="entry name" value="Glucose Permease (Domain IIA)"/>
    <property type="match status" value="1"/>
</dbReference>
<dbReference type="Gene3D" id="3.10.450.350">
    <property type="match status" value="1"/>
</dbReference>
<evidence type="ECO:0000313" key="11">
    <source>
        <dbReference type="EMBL" id="SDC31082.1"/>
    </source>
</evidence>
<evidence type="ECO:0000256" key="5">
    <source>
        <dbReference type="ARBA" id="ARBA00022801"/>
    </source>
</evidence>
<dbReference type="RefSeq" id="WP_092437811.1">
    <property type="nucleotide sequence ID" value="NZ_FMYP01000025.1"/>
</dbReference>
<feature type="domain" description="Csd3-like second N-terminal" evidence="10">
    <location>
        <begin position="148"/>
        <end position="264"/>
    </location>
</feature>
<evidence type="ECO:0000256" key="7">
    <source>
        <dbReference type="ARBA" id="ARBA00023049"/>
    </source>
</evidence>
<dbReference type="EMBL" id="FMYP01000025">
    <property type="protein sequence ID" value="SDC31082.1"/>
    <property type="molecule type" value="Genomic_DNA"/>
</dbReference>
<dbReference type="CDD" id="cd12797">
    <property type="entry name" value="M23_peptidase"/>
    <property type="match status" value="1"/>
</dbReference>
<dbReference type="GO" id="GO:0004222">
    <property type="term" value="F:metalloendopeptidase activity"/>
    <property type="evidence" value="ECO:0007669"/>
    <property type="project" value="TreeGrafter"/>
</dbReference>
<evidence type="ECO:0000256" key="1">
    <source>
        <dbReference type="ARBA" id="ARBA00001947"/>
    </source>
</evidence>
<dbReference type="InterPro" id="IPR045834">
    <property type="entry name" value="Csd3_N2"/>
</dbReference>
<dbReference type="PANTHER" id="PTHR21666">
    <property type="entry name" value="PEPTIDASE-RELATED"/>
    <property type="match status" value="1"/>
</dbReference>
<dbReference type="GO" id="GO:0046872">
    <property type="term" value="F:metal ion binding"/>
    <property type="evidence" value="ECO:0007669"/>
    <property type="project" value="UniProtKB-KW"/>
</dbReference>
<dbReference type="SUPFAM" id="SSF51261">
    <property type="entry name" value="Duplicated hybrid motif"/>
    <property type="match status" value="1"/>
</dbReference>
<evidence type="ECO:0000256" key="8">
    <source>
        <dbReference type="SAM" id="Phobius"/>
    </source>
</evidence>
<dbReference type="InterPro" id="IPR016047">
    <property type="entry name" value="M23ase_b-sheet_dom"/>
</dbReference>
<dbReference type="STRING" id="1640674.SAMN05216323_102527"/>
<keyword evidence="6" id="KW-0862">Zinc</keyword>
<keyword evidence="7" id="KW-0482">Metalloprotease</keyword>
<dbReference type="GO" id="GO:0006508">
    <property type="term" value="P:proteolysis"/>
    <property type="evidence" value="ECO:0007669"/>
    <property type="project" value="UniProtKB-KW"/>
</dbReference>